<dbReference type="Proteomes" id="UP000320580">
    <property type="component" value="Chromosome"/>
</dbReference>
<feature type="region of interest" description="Disordered" evidence="1">
    <location>
        <begin position="75"/>
        <end position="95"/>
    </location>
</feature>
<dbReference type="OrthoDB" id="3311584at2"/>
<dbReference type="AlphaFoldDB" id="A0A5B8JKY8"/>
<organism evidence="2 3">
    <name type="scientific">Streptomyces qinzhouensis</name>
    <dbReference type="NCBI Taxonomy" id="2599401"/>
    <lineage>
        <taxon>Bacteria</taxon>
        <taxon>Bacillati</taxon>
        <taxon>Actinomycetota</taxon>
        <taxon>Actinomycetes</taxon>
        <taxon>Kitasatosporales</taxon>
        <taxon>Streptomycetaceae</taxon>
        <taxon>Streptomyces</taxon>
    </lineage>
</organism>
<dbReference type="SUPFAM" id="SSF48452">
    <property type="entry name" value="TPR-like"/>
    <property type="match status" value="1"/>
</dbReference>
<dbReference type="InterPro" id="IPR027417">
    <property type="entry name" value="P-loop_NTPase"/>
</dbReference>
<dbReference type="KEGG" id="sqz:FQU76_18805"/>
<evidence type="ECO:0000313" key="3">
    <source>
        <dbReference type="Proteomes" id="UP000320580"/>
    </source>
</evidence>
<accession>A0A5B8JKY8</accession>
<dbReference type="PRINTS" id="PR00364">
    <property type="entry name" value="DISEASERSIST"/>
</dbReference>
<keyword evidence="3" id="KW-1185">Reference proteome</keyword>
<reference evidence="2 3" key="1">
    <citation type="submission" date="2019-07" db="EMBL/GenBank/DDBJ databases">
        <authorList>
            <person name="Zhu P."/>
        </authorList>
    </citation>
    <scope>NUCLEOTIDE SEQUENCE [LARGE SCALE GENOMIC DNA]</scope>
    <source>
        <strain evidence="2 3">SSL-25</strain>
    </source>
</reference>
<sequence>MRHASDRSGCGTRSFLSGFQYGDRGLRSRRRWFMSRQGEPERPAATGITNSLPGHVEGQLVQAGIVHGGITFNYHEGQGARPGRRPDQVPRPPRGFVNRQRVLAELDDLLGYGDAAGCRIGVFSGLPGIGKTAVVCQWAHNNQRRFPGGQIFVDFAGLRSGAGGDVSEALAVCLRALGVRDQYLPASLADRAALYRDLSAEQRMLVVLDDVTRPAQVNTLLPQGAGSAVLATSTWRLGELVLDGAVLLQLDVLDADSALELLSALCGRQRIADEPEAAERLVELCGGLPVALRICGARLLIHRRLTIGSLVAELSDEQSRLSRIAVSSAHEERTVSAALELAYRDLPEAAARMYRVLGHVPGLSFDTAVAAVAAGMRSTAEAQEALDVLEASSLLSVTDDRRYALHGLVRLHARDTACALDPPGTERETVGRITGHYLVLTGSADRAVRADRLRIAELLGPAGGAADLAAASGPFAAATDPGADAISWLEAERTNILAVLRAASGFALHRPVWQLAEAFTVLFFHHRHLADWRESLELGAEAARLDGNAAAEARLRSLLSRPLLDLRQDARAKAELDIAEQLAVESGHVVLQASVQEFLGRYWDLHDRARAVDAYRTSLALNIEAEEERGEALARYFLGCAQSAAGEHATALIALDRARETFLALGDERMAARALADTGRALVRSGDLAEAAVALSRAADDLHRGGASHYEAQALEDLADLLDDPVEIRRCLRRALTIYEEGGSPRAAEVLARLTAG</sequence>
<proteinExistence type="predicted"/>
<protein>
    <submittedName>
        <fullName evidence="2">Uncharacterized protein</fullName>
    </submittedName>
</protein>
<dbReference type="InterPro" id="IPR011990">
    <property type="entry name" value="TPR-like_helical_dom_sf"/>
</dbReference>
<gene>
    <name evidence="2" type="ORF">FQU76_18805</name>
</gene>
<dbReference type="Gene3D" id="3.40.50.300">
    <property type="entry name" value="P-loop containing nucleotide triphosphate hydrolases"/>
    <property type="match status" value="1"/>
</dbReference>
<dbReference type="EMBL" id="CP042266">
    <property type="protein sequence ID" value="QDY78203.1"/>
    <property type="molecule type" value="Genomic_DNA"/>
</dbReference>
<name>A0A5B8JKY8_9ACTN</name>
<dbReference type="GO" id="GO:0043531">
    <property type="term" value="F:ADP binding"/>
    <property type="evidence" value="ECO:0007669"/>
    <property type="project" value="InterPro"/>
</dbReference>
<dbReference type="Gene3D" id="1.25.40.10">
    <property type="entry name" value="Tetratricopeptide repeat domain"/>
    <property type="match status" value="1"/>
</dbReference>
<dbReference type="PANTHER" id="PTHR47691:SF3">
    <property type="entry name" value="HTH-TYPE TRANSCRIPTIONAL REGULATOR RV0890C-RELATED"/>
    <property type="match status" value="1"/>
</dbReference>
<dbReference type="SUPFAM" id="SSF52540">
    <property type="entry name" value="P-loop containing nucleoside triphosphate hydrolases"/>
    <property type="match status" value="1"/>
</dbReference>
<dbReference type="PANTHER" id="PTHR47691">
    <property type="entry name" value="REGULATOR-RELATED"/>
    <property type="match status" value="1"/>
</dbReference>
<evidence type="ECO:0000313" key="2">
    <source>
        <dbReference type="EMBL" id="QDY78203.1"/>
    </source>
</evidence>
<evidence type="ECO:0000256" key="1">
    <source>
        <dbReference type="SAM" id="MobiDB-lite"/>
    </source>
</evidence>